<dbReference type="PROSITE" id="PS00754">
    <property type="entry name" value="NA_NEUROTRAN_SYMP_2"/>
    <property type="match status" value="1"/>
</dbReference>
<feature type="transmembrane region" description="Helical" evidence="9">
    <location>
        <begin position="304"/>
        <end position="325"/>
    </location>
</feature>
<dbReference type="GO" id="GO:0035725">
    <property type="term" value="P:sodium ion transmembrane transport"/>
    <property type="evidence" value="ECO:0007669"/>
    <property type="project" value="TreeGrafter"/>
</dbReference>
<dbReference type="PROSITE" id="PS00610">
    <property type="entry name" value="NA_NEUROTRAN_SYMP_1"/>
    <property type="match status" value="1"/>
</dbReference>
<evidence type="ECO:0000256" key="6">
    <source>
        <dbReference type="PIRSR" id="PIRSR600175-1"/>
    </source>
</evidence>
<feature type="transmembrane region" description="Helical" evidence="9">
    <location>
        <begin position="69"/>
        <end position="88"/>
    </location>
</feature>
<evidence type="ECO:0000256" key="4">
    <source>
        <dbReference type="ARBA" id="ARBA00022989"/>
    </source>
</evidence>
<accession>A0A0B8RPV2</accession>
<feature type="region of interest" description="Disordered" evidence="8">
    <location>
        <begin position="1"/>
        <end position="30"/>
    </location>
</feature>
<feature type="binding site" evidence="6">
    <location>
        <position position="45"/>
    </location>
    <ligand>
        <name>Na(+)</name>
        <dbReference type="ChEBI" id="CHEBI:29101"/>
        <label>1</label>
    </ligand>
</feature>
<feature type="binding site" evidence="6">
    <location>
        <position position="436"/>
    </location>
    <ligand>
        <name>Na(+)</name>
        <dbReference type="ChEBI" id="CHEBI:29101"/>
        <label>1</label>
    </ligand>
</feature>
<dbReference type="GO" id="GO:0015293">
    <property type="term" value="F:symporter activity"/>
    <property type="evidence" value="ECO:0007669"/>
    <property type="project" value="UniProtKB-KW"/>
</dbReference>
<feature type="binding site" evidence="6">
    <location>
        <position position="52"/>
    </location>
    <ligand>
        <name>Na(+)</name>
        <dbReference type="ChEBI" id="CHEBI:29101"/>
        <label>1</label>
    </ligand>
</feature>
<keyword evidence="3 7" id="KW-0812">Transmembrane</keyword>
<feature type="transmembrane region" description="Helical" evidence="9">
    <location>
        <begin position="583"/>
        <end position="607"/>
    </location>
</feature>
<dbReference type="PANTHER" id="PTHR11616:SF233">
    <property type="entry name" value="TRANSPORTER"/>
    <property type="match status" value="1"/>
</dbReference>
<dbReference type="GO" id="GO:0046872">
    <property type="term" value="F:metal ion binding"/>
    <property type="evidence" value="ECO:0007669"/>
    <property type="project" value="UniProtKB-KW"/>
</dbReference>
<keyword evidence="6" id="KW-0479">Metal-binding</keyword>
<dbReference type="NCBIfam" id="NF037979">
    <property type="entry name" value="Na_transp"/>
    <property type="match status" value="1"/>
</dbReference>
<evidence type="ECO:0000256" key="8">
    <source>
        <dbReference type="SAM" id="MobiDB-lite"/>
    </source>
</evidence>
<protein>
    <recommendedName>
        <fullName evidence="7">Transporter</fullName>
    </recommendedName>
</protein>
<sequence length="663" mass="73900">MEKSKADLEVAGDPEGESNQDLLSEEPNARPTWGSKAQYILAQVGFSVGLGNVWRFPYLCHQNGGGSFLLLYLLLLFIIGIPLFFLELAAGQIIRQGSIGVWKHISPRLVGIGFASCVVCSFVALYYNVIMAWSIFYLGSSFQFPLPWSDCPGAENETAAVTESECTDSSPTIYFWNRKALHITNSIEESGGLDPALTGCLFAAWMLVCLAMIKGIKSSGKVLYFSSLFPYLVLLCFLVRALLLEGAADGIKIMFTPKLSIWGDMQVWRQAATQVFFALGLGFGTIIAYSSYNPQHNNCHIDGLLVSGINFLTSVLATLVVFAVLGFRANVLAHNCVVRNADLLTELVNNGSLSTLLPANLSEFSPAQYSNWYQDQWNDTKKQLQEWKLGDCRVEDEMNKGVEGTGLAFITFTEAMTLFPTAPFWSMLFFFMLLNLGLSTMLGNMQGIITPLLDNFQSLQRRRTLFTVLCCIIGFLLGLIFVQGSGNYFVTMFDDYSATLPLLIVVAGEAFAIGWVYGADRFLDDIENMLGWRPWKIYSYMWRFVSLAAMLCLLLASLVYLVMKRPTYTAWNREKAEEEQLEYPPWALGLLISLIIVAALPIPVMFLRQLWLDRFAQHSHNSGQIPVPTEEEDGVQEKESPADLDLDYPGNGYLLVPAEEGQE</sequence>
<comment type="subcellular location">
    <subcellularLocation>
        <location evidence="1">Membrane</location>
        <topology evidence="1">Multi-pass membrane protein</topology>
    </subcellularLocation>
</comment>
<feature type="region of interest" description="Disordered" evidence="8">
    <location>
        <begin position="622"/>
        <end position="650"/>
    </location>
</feature>
<feature type="transmembrane region" description="Helical" evidence="9">
    <location>
        <begin position="464"/>
        <end position="484"/>
    </location>
</feature>
<keyword evidence="7" id="KW-0769">Symport</keyword>
<feature type="binding site" evidence="6">
    <location>
        <position position="48"/>
    </location>
    <ligand>
        <name>Na(+)</name>
        <dbReference type="ChEBI" id="CHEBI:29101"/>
        <label>1</label>
    </ligand>
</feature>
<feature type="transmembrane region" description="Helical" evidence="9">
    <location>
        <begin position="271"/>
        <end position="292"/>
    </location>
</feature>
<feature type="transmembrane region" description="Helical" evidence="9">
    <location>
        <begin position="109"/>
        <end position="138"/>
    </location>
</feature>
<dbReference type="PANTHER" id="PTHR11616">
    <property type="entry name" value="SODIUM/CHLORIDE DEPENDENT TRANSPORTER"/>
    <property type="match status" value="1"/>
</dbReference>
<feature type="transmembrane region" description="Helical" evidence="9">
    <location>
        <begin position="196"/>
        <end position="216"/>
    </location>
</feature>
<dbReference type="Pfam" id="PF00209">
    <property type="entry name" value="SNF"/>
    <property type="match status" value="1"/>
</dbReference>
<feature type="transmembrane region" description="Helical" evidence="9">
    <location>
        <begin position="496"/>
        <end position="519"/>
    </location>
</feature>
<keyword evidence="2 7" id="KW-0813">Transport</keyword>
<evidence type="ECO:0000256" key="3">
    <source>
        <dbReference type="ARBA" id="ARBA00022692"/>
    </source>
</evidence>
<name>A0A0B8RPV2_9SAUR</name>
<dbReference type="PRINTS" id="PR00176">
    <property type="entry name" value="NANEUSMPORT"/>
</dbReference>
<evidence type="ECO:0000256" key="7">
    <source>
        <dbReference type="RuleBase" id="RU003732"/>
    </source>
</evidence>
<feature type="binding site" evidence="6">
    <location>
        <position position="310"/>
    </location>
    <ligand>
        <name>Na(+)</name>
        <dbReference type="ChEBI" id="CHEBI:29101"/>
        <label>1</label>
    </ligand>
</feature>
<keyword evidence="6" id="KW-0915">Sodium</keyword>
<comment type="similarity">
    <text evidence="7">Belongs to the sodium:neurotransmitter symporter (SNF) (TC 2.A.22) family.</text>
</comment>
<dbReference type="InterPro" id="IPR037272">
    <property type="entry name" value="SNS_sf"/>
</dbReference>
<keyword evidence="4 9" id="KW-1133">Transmembrane helix</keyword>
<organism evidence="10">
    <name type="scientific">Philothamnus irregularis</name>
    <name type="common">brown tree snake</name>
    <dbReference type="NCBI Taxonomy" id="1899461"/>
    <lineage>
        <taxon>Eukaryota</taxon>
        <taxon>Metazoa</taxon>
        <taxon>Chordata</taxon>
        <taxon>Craniata</taxon>
        <taxon>Vertebrata</taxon>
        <taxon>Euteleostomi</taxon>
        <taxon>Lepidosauria</taxon>
        <taxon>Squamata</taxon>
        <taxon>Bifurcata</taxon>
        <taxon>Unidentata</taxon>
        <taxon>Episquamata</taxon>
        <taxon>Toxicofera</taxon>
        <taxon>Serpentes</taxon>
        <taxon>Colubroidea</taxon>
        <taxon>Colubridae</taxon>
        <taxon>Colubrinae</taxon>
        <taxon>Philothamnus</taxon>
    </lineage>
</organism>
<evidence type="ECO:0000256" key="1">
    <source>
        <dbReference type="ARBA" id="ARBA00004141"/>
    </source>
</evidence>
<dbReference type="InterPro" id="IPR000175">
    <property type="entry name" value="Na/ntran_symport"/>
</dbReference>
<dbReference type="GO" id="GO:0005886">
    <property type="term" value="C:plasma membrane"/>
    <property type="evidence" value="ECO:0007669"/>
    <property type="project" value="TreeGrafter"/>
</dbReference>
<feature type="transmembrane region" description="Helical" evidence="9">
    <location>
        <begin position="228"/>
        <end position="251"/>
    </location>
</feature>
<dbReference type="GO" id="GO:0006865">
    <property type="term" value="P:amino acid transport"/>
    <property type="evidence" value="ECO:0007669"/>
    <property type="project" value="TreeGrafter"/>
</dbReference>
<dbReference type="SUPFAM" id="SSF161070">
    <property type="entry name" value="SNF-like"/>
    <property type="match status" value="1"/>
</dbReference>
<dbReference type="EMBL" id="GBSH01001832">
    <property type="protein sequence ID" value="JAG67194.1"/>
    <property type="molecule type" value="Transcribed_RNA"/>
</dbReference>
<feature type="transmembrane region" description="Helical" evidence="9">
    <location>
        <begin position="39"/>
        <end position="57"/>
    </location>
</feature>
<dbReference type="AlphaFoldDB" id="A0A0B8RPV2"/>
<feature type="transmembrane region" description="Helical" evidence="9">
    <location>
        <begin position="424"/>
        <end position="443"/>
    </location>
</feature>
<evidence type="ECO:0000256" key="5">
    <source>
        <dbReference type="ARBA" id="ARBA00023136"/>
    </source>
</evidence>
<evidence type="ECO:0000313" key="10">
    <source>
        <dbReference type="EMBL" id="JAG67194.1"/>
    </source>
</evidence>
<keyword evidence="5 9" id="KW-0472">Membrane</keyword>
<dbReference type="PROSITE" id="PS50267">
    <property type="entry name" value="NA_NEUROTRAN_SYMP_3"/>
    <property type="match status" value="1"/>
</dbReference>
<reference evidence="10" key="1">
    <citation type="journal article" date="2014" name="BMC Genomics">
        <title>RNA-seq and high-definition mass spectrometry reveal the complex and divergent venoms of two rear-fanged colubrid snakes.</title>
        <authorList>
            <person name="McGivern J.J."/>
            <person name="Wray K.P."/>
            <person name="Margres M.J."/>
            <person name="Couch M.E."/>
            <person name="Mackessy S.P."/>
            <person name="Rokyta D.R."/>
        </authorList>
    </citation>
    <scope>NUCLEOTIDE SEQUENCE</scope>
    <source>
        <tissue evidence="10">Venom gland</tissue>
    </source>
</reference>
<proteinExistence type="inferred from homology"/>
<evidence type="ECO:0000256" key="2">
    <source>
        <dbReference type="ARBA" id="ARBA00022448"/>
    </source>
</evidence>
<feature type="transmembrane region" description="Helical" evidence="9">
    <location>
        <begin position="540"/>
        <end position="563"/>
    </location>
</feature>
<evidence type="ECO:0000256" key="9">
    <source>
        <dbReference type="SAM" id="Phobius"/>
    </source>
</evidence>